<sequence>MADLRVEILEREFLLVGESITANFPESFPEAAIKVQQGFERKMDSIPNAVDRKVLISPYMRNELMVTYFACLEVIDLTQIPDGMSGFRIPLTKYAKITCTNRNIDKGYSQLYDWIKENSLELNRCESSSPIEIFHLEASALEERVEIFMPIKSIEQ</sequence>
<dbReference type="EMBL" id="VTEW01000006">
    <property type="protein sequence ID" value="TYS79778.1"/>
    <property type="molecule type" value="Genomic_DNA"/>
</dbReference>
<protein>
    <submittedName>
        <fullName evidence="2">GyrI-like domain-containing protein</fullName>
    </submittedName>
</protein>
<comment type="caution">
    <text evidence="2">The sequence shown here is derived from an EMBL/GenBank/DDBJ whole genome shotgun (WGS) entry which is preliminary data.</text>
</comment>
<gene>
    <name evidence="2" type="ORF">FZC80_09040</name>
</gene>
<dbReference type="AlphaFoldDB" id="A0A5D4TXP3"/>
<dbReference type="InterPro" id="IPR029441">
    <property type="entry name" value="Cass2"/>
</dbReference>
<dbReference type="Gene3D" id="3.20.80.10">
    <property type="entry name" value="Regulatory factor, effector binding domain"/>
    <property type="match status" value="1"/>
</dbReference>
<dbReference type="OrthoDB" id="2734147at2"/>
<accession>A0A5D4TXP3</accession>
<evidence type="ECO:0000259" key="1">
    <source>
        <dbReference type="Pfam" id="PF14526"/>
    </source>
</evidence>
<dbReference type="Proteomes" id="UP000325054">
    <property type="component" value="Unassembled WGS sequence"/>
</dbReference>
<proteinExistence type="predicted"/>
<evidence type="ECO:0000313" key="2">
    <source>
        <dbReference type="EMBL" id="TYS79778.1"/>
    </source>
</evidence>
<dbReference type="InterPro" id="IPR011256">
    <property type="entry name" value="Reg_factor_effector_dom_sf"/>
</dbReference>
<dbReference type="SUPFAM" id="SSF55136">
    <property type="entry name" value="Probable bacterial effector-binding domain"/>
    <property type="match status" value="1"/>
</dbReference>
<dbReference type="Pfam" id="PF14526">
    <property type="entry name" value="Cass2"/>
    <property type="match status" value="1"/>
</dbReference>
<dbReference type="RefSeq" id="WP_148991571.1">
    <property type="nucleotide sequence ID" value="NZ_VTEW01000006.1"/>
</dbReference>
<feature type="domain" description="Integron-associated effector binding protein" evidence="1">
    <location>
        <begin position="58"/>
        <end position="151"/>
    </location>
</feature>
<organism evidence="2 3">
    <name type="scientific">Rossellomorea aquimaris</name>
    <dbReference type="NCBI Taxonomy" id="189382"/>
    <lineage>
        <taxon>Bacteria</taxon>
        <taxon>Bacillati</taxon>
        <taxon>Bacillota</taxon>
        <taxon>Bacilli</taxon>
        <taxon>Bacillales</taxon>
        <taxon>Bacillaceae</taxon>
        <taxon>Rossellomorea</taxon>
    </lineage>
</organism>
<evidence type="ECO:0000313" key="3">
    <source>
        <dbReference type="Proteomes" id="UP000325054"/>
    </source>
</evidence>
<reference evidence="2 3" key="1">
    <citation type="submission" date="2019-08" db="EMBL/GenBank/DDBJ databases">
        <title>Bacillus genomes from the desert of Cuatro Cienegas, Coahuila.</title>
        <authorList>
            <person name="Olmedo-Alvarez G."/>
        </authorList>
    </citation>
    <scope>NUCLEOTIDE SEQUENCE [LARGE SCALE GENOMIC DNA]</scope>
    <source>
        <strain evidence="2 3">CH451a_14T</strain>
    </source>
</reference>
<name>A0A5D4TXP3_9BACI</name>